<dbReference type="CDD" id="cd03855">
    <property type="entry name" value="M14_ASTE"/>
    <property type="match status" value="1"/>
</dbReference>
<dbReference type="InterPro" id="IPR050178">
    <property type="entry name" value="AspA/AstE_fam"/>
</dbReference>
<dbReference type="NCBIfam" id="NF003706">
    <property type="entry name" value="PRK05324.1"/>
    <property type="match status" value="1"/>
</dbReference>
<dbReference type="SUPFAM" id="SSF53187">
    <property type="entry name" value="Zn-dependent exopeptidases"/>
    <property type="match status" value="1"/>
</dbReference>
<feature type="active site" evidence="5">
    <location>
        <position position="243"/>
    </location>
</feature>
<dbReference type="InterPro" id="IPR007036">
    <property type="entry name" value="Aste_AspA_hybrid_dom"/>
</dbReference>
<dbReference type="GO" id="GO:0009017">
    <property type="term" value="F:succinylglutamate desuccinylase activity"/>
    <property type="evidence" value="ECO:0007669"/>
    <property type="project" value="UniProtKB-UniRule"/>
</dbReference>
<dbReference type="UniPathway" id="UPA00185">
    <property type="reaction ID" value="UER00283"/>
</dbReference>
<dbReference type="STRING" id="1129794.C427_3206"/>
<dbReference type="HOGENOM" id="CLU_071608_0_0_6"/>
<sequence>MQTKIDTLNQNTIQDTIQSLKQHGNFLSLSRTQPALFSTSFQFFIDAHTQVNVLAEGIISFETIANSDKDIVLSCGVHGNETAPIEICDDLVKSILMGKILVKQRVLFLFGNLPAMDIAQRFVEENMNRLFSGEHQNLAAGQQMNAERHRAKQLEDVVKNFYLGIDATQSRSRFHYDLHTAIRASKNDKFAVYPFQNGKPWDKYQLQILLACGVNTILLSGSPTTTFSYYSVNELNANAFTVELGKVMPFGQNNMDHFNDVVTTLTNLICGNDLSLKNYNEADFLIYEVNQVVNKQQADFSLDFAPDAPNFSDFPKGHVLAHETGCEYRAQFEGEAIVFPNADVEIGQRALLTVIPTHI</sequence>
<dbReference type="Pfam" id="PF24827">
    <property type="entry name" value="AstE_AspA_cat"/>
    <property type="match status" value="1"/>
</dbReference>
<protein>
    <recommendedName>
        <fullName evidence="5 6">Succinylglutamate desuccinylase</fullName>
        <ecNumber evidence="5 6">3.5.1.96</ecNumber>
    </recommendedName>
</protein>
<keyword evidence="10" id="KW-1185">Reference proteome</keyword>
<dbReference type="Proteomes" id="UP000011864">
    <property type="component" value="Chromosome"/>
</dbReference>
<dbReference type="PATRIC" id="fig|1129794.4.peg.3189"/>
<dbReference type="GO" id="GO:0016788">
    <property type="term" value="F:hydrolase activity, acting on ester bonds"/>
    <property type="evidence" value="ECO:0007669"/>
    <property type="project" value="UniProtKB-UniRule"/>
</dbReference>
<dbReference type="KEGG" id="gps:C427_3206"/>
<evidence type="ECO:0000256" key="4">
    <source>
        <dbReference type="ARBA" id="ARBA00022833"/>
    </source>
</evidence>
<name>K6Z325_9ALTE</name>
<gene>
    <name evidence="5" type="primary">astE</name>
    <name evidence="9" type="ORF">C427_3206</name>
</gene>
<dbReference type="NCBIfam" id="TIGR03242">
    <property type="entry name" value="arg_catab_astE"/>
    <property type="match status" value="1"/>
</dbReference>
<feature type="binding site" evidence="5">
    <location>
        <position position="179"/>
    </location>
    <ligand>
        <name>Zn(2+)</name>
        <dbReference type="ChEBI" id="CHEBI:29105"/>
    </ligand>
</feature>
<evidence type="ECO:0000256" key="2">
    <source>
        <dbReference type="ARBA" id="ARBA00022723"/>
    </source>
</evidence>
<feature type="binding site" evidence="5">
    <location>
        <position position="78"/>
    </location>
    <ligand>
        <name>Zn(2+)</name>
        <dbReference type="ChEBI" id="CHEBI:29105"/>
    </ligand>
</feature>
<dbReference type="InterPro" id="IPR016681">
    <property type="entry name" value="SuccinylGlu_desuccinylase"/>
</dbReference>
<keyword evidence="4 5" id="KW-0862">Zinc</keyword>
<dbReference type="Pfam" id="PF04952">
    <property type="entry name" value="AstE_AspA_hybrid"/>
    <property type="match status" value="1"/>
</dbReference>
<dbReference type="InterPro" id="IPR055438">
    <property type="entry name" value="AstE_AspA_cat"/>
</dbReference>
<evidence type="ECO:0000259" key="7">
    <source>
        <dbReference type="Pfam" id="PF04952"/>
    </source>
</evidence>
<evidence type="ECO:0000256" key="5">
    <source>
        <dbReference type="HAMAP-Rule" id="MF_00767"/>
    </source>
</evidence>
<evidence type="ECO:0000256" key="3">
    <source>
        <dbReference type="ARBA" id="ARBA00022801"/>
    </source>
</evidence>
<proteinExistence type="inferred from homology"/>
<evidence type="ECO:0000256" key="6">
    <source>
        <dbReference type="NCBIfam" id="TIGR03242"/>
    </source>
</evidence>
<evidence type="ECO:0000259" key="8">
    <source>
        <dbReference type="Pfam" id="PF24827"/>
    </source>
</evidence>
<dbReference type="RefSeq" id="WP_007641583.1">
    <property type="nucleotide sequence ID" value="NC_020514.1"/>
</dbReference>
<dbReference type="AlphaFoldDB" id="K6Z325"/>
<keyword evidence="1 5" id="KW-0056">Arginine metabolism</keyword>
<dbReference type="GO" id="GO:0019545">
    <property type="term" value="P:L-arginine catabolic process to succinate"/>
    <property type="evidence" value="ECO:0007669"/>
    <property type="project" value="UniProtKB-UniRule"/>
</dbReference>
<comment type="pathway">
    <text evidence="5">Amino-acid degradation; L-arginine degradation via AST pathway; L-glutamate and succinate from L-arginine: step 5/5.</text>
</comment>
<keyword evidence="3 5" id="KW-0378">Hydrolase</keyword>
<comment type="similarity">
    <text evidence="5">Belongs to the AspA/AstE family. Succinylglutamate desuccinylase subfamily.</text>
</comment>
<accession>K6Z325</accession>
<dbReference type="PIRSF" id="PIRSF017020">
    <property type="entry name" value="AstE"/>
    <property type="match status" value="1"/>
</dbReference>
<dbReference type="GO" id="GO:0019544">
    <property type="term" value="P:L-arginine catabolic process to L-glutamate"/>
    <property type="evidence" value="ECO:0007669"/>
    <property type="project" value="UniProtKB-UniRule"/>
</dbReference>
<dbReference type="PANTHER" id="PTHR15162">
    <property type="entry name" value="ASPARTOACYLASE"/>
    <property type="match status" value="1"/>
</dbReference>
<comment type="function">
    <text evidence="5">Transforms N(2)-succinylglutamate into succinate and glutamate.</text>
</comment>
<dbReference type="OrthoDB" id="5290473at2"/>
<evidence type="ECO:0000313" key="9">
    <source>
        <dbReference type="EMBL" id="AGH45315.1"/>
    </source>
</evidence>
<comment type="catalytic activity">
    <reaction evidence="5">
        <text>N-succinyl-L-glutamate + H2O = L-glutamate + succinate</text>
        <dbReference type="Rhea" id="RHEA:15169"/>
        <dbReference type="ChEBI" id="CHEBI:15377"/>
        <dbReference type="ChEBI" id="CHEBI:29985"/>
        <dbReference type="ChEBI" id="CHEBI:30031"/>
        <dbReference type="ChEBI" id="CHEBI:58763"/>
        <dbReference type="EC" id="3.5.1.96"/>
    </reaction>
</comment>
<dbReference type="eggNOG" id="COG2988">
    <property type="taxonomic scope" value="Bacteria"/>
</dbReference>
<feature type="binding site" evidence="5">
    <location>
        <position position="81"/>
    </location>
    <ligand>
        <name>Zn(2+)</name>
        <dbReference type="ChEBI" id="CHEBI:29105"/>
    </ligand>
</feature>
<feature type="domain" description="Succinylglutamate desuccinylase/Aspartoacylase catalytic" evidence="8">
    <location>
        <begin position="69"/>
        <end position="268"/>
    </location>
</feature>
<evidence type="ECO:0000313" key="10">
    <source>
        <dbReference type="Proteomes" id="UP000011864"/>
    </source>
</evidence>
<dbReference type="EC" id="3.5.1.96" evidence="5 6"/>
<dbReference type="Gene3D" id="3.40.630.10">
    <property type="entry name" value="Zn peptidases"/>
    <property type="match status" value="1"/>
</dbReference>
<organism evidence="9 10">
    <name type="scientific">Paraglaciecola psychrophila 170</name>
    <dbReference type="NCBI Taxonomy" id="1129794"/>
    <lineage>
        <taxon>Bacteria</taxon>
        <taxon>Pseudomonadati</taxon>
        <taxon>Pseudomonadota</taxon>
        <taxon>Gammaproteobacteria</taxon>
        <taxon>Alteromonadales</taxon>
        <taxon>Alteromonadaceae</taxon>
        <taxon>Paraglaciecola</taxon>
    </lineage>
</organism>
<feature type="domain" description="AstE/AspA barrel-sandwich hybrid" evidence="7">
    <location>
        <begin position="284"/>
        <end position="356"/>
    </location>
</feature>
<dbReference type="EMBL" id="CP003837">
    <property type="protein sequence ID" value="AGH45315.1"/>
    <property type="molecule type" value="Genomic_DNA"/>
</dbReference>
<dbReference type="PANTHER" id="PTHR15162:SF7">
    <property type="entry name" value="SUCCINYLGLUTAMATE DESUCCINYLASE"/>
    <property type="match status" value="1"/>
</dbReference>
<evidence type="ECO:0000256" key="1">
    <source>
        <dbReference type="ARBA" id="ARBA00022503"/>
    </source>
</evidence>
<dbReference type="GO" id="GO:0008270">
    <property type="term" value="F:zinc ion binding"/>
    <property type="evidence" value="ECO:0007669"/>
    <property type="project" value="UniProtKB-UniRule"/>
</dbReference>
<reference evidence="9 10" key="1">
    <citation type="journal article" date="2013" name="Genome Announc.">
        <title>Complete Genome Sequence of Glaciecola psychrophila Strain 170T.</title>
        <authorList>
            <person name="Yin J."/>
            <person name="Chen J."/>
            <person name="Liu G."/>
            <person name="Yu Y."/>
            <person name="Song L."/>
            <person name="Wang X."/>
            <person name="Qu X."/>
        </authorList>
    </citation>
    <scope>NUCLEOTIDE SEQUENCE [LARGE SCALE GENOMIC DNA]</scope>
    <source>
        <strain evidence="9 10">170</strain>
    </source>
</reference>
<keyword evidence="2 5" id="KW-0479">Metal-binding</keyword>
<dbReference type="HAMAP" id="MF_00767">
    <property type="entry name" value="Arg_catab_AstE"/>
    <property type="match status" value="1"/>
</dbReference>
<comment type="cofactor">
    <cofactor evidence="5">
        <name>Zn(2+)</name>
        <dbReference type="ChEBI" id="CHEBI:29105"/>
    </cofactor>
    <text evidence="5">Binds 1 zinc ion per subunit.</text>
</comment>